<keyword evidence="2" id="KW-1185">Reference proteome</keyword>
<proteinExistence type="predicted"/>
<dbReference type="EMBL" id="CBXF010000122">
    <property type="protein sequence ID" value="CDL85132.1"/>
    <property type="molecule type" value="Genomic_DNA"/>
</dbReference>
<dbReference type="AlphaFoldDB" id="W1J303"/>
<dbReference type="Proteomes" id="UP000019202">
    <property type="component" value="Unassembled WGS sequence"/>
</dbReference>
<protein>
    <submittedName>
        <fullName evidence="1">Uncharacterized protein</fullName>
    </submittedName>
</protein>
<gene>
    <name evidence="1" type="ORF">XSR1_600015</name>
</gene>
<name>W1J303_9GAMM</name>
<organism evidence="1 2">
    <name type="scientific">Xenorhabdus szentirmaii DSM 16338</name>
    <dbReference type="NCBI Taxonomy" id="1427518"/>
    <lineage>
        <taxon>Bacteria</taxon>
        <taxon>Pseudomonadati</taxon>
        <taxon>Pseudomonadota</taxon>
        <taxon>Gammaproteobacteria</taxon>
        <taxon>Enterobacterales</taxon>
        <taxon>Morganellaceae</taxon>
        <taxon>Xenorhabdus</taxon>
    </lineage>
</organism>
<evidence type="ECO:0000313" key="2">
    <source>
        <dbReference type="Proteomes" id="UP000019202"/>
    </source>
</evidence>
<sequence>MGFCVLLASGIAMATELHITMLKQKVTNTHRNNLDIQCLKILRLQILRSQILHL</sequence>
<comment type="caution">
    <text evidence="1">The sequence shown here is derived from an EMBL/GenBank/DDBJ whole genome shotgun (WGS) entry which is preliminary data.</text>
</comment>
<accession>W1J303</accession>
<evidence type="ECO:0000313" key="1">
    <source>
        <dbReference type="EMBL" id="CDL85132.1"/>
    </source>
</evidence>
<reference evidence="1" key="1">
    <citation type="submission" date="2013-11" db="EMBL/GenBank/DDBJ databases">
        <title>Draft genome sequence and annotation of the entomopathogenic bacteria, Xenorhabdus cabanillasi strain JM26 and Xenorhabdus szentirmai strain DSM 16338.</title>
        <authorList>
            <person name="Gualtieri M."/>
            <person name="Ogier J.C."/>
            <person name="Pages S."/>
            <person name="Givaudan A."/>
            <person name="Gaudriault S."/>
        </authorList>
    </citation>
    <scope>NUCLEOTIDE SEQUENCE [LARGE SCALE GENOMIC DNA]</scope>
    <source>
        <strain evidence="1">DSM 16338</strain>
    </source>
</reference>